<gene>
    <name evidence="1" type="ORF">AYR63_05955</name>
</gene>
<accession>A0A1B2IXF6</accession>
<dbReference type="KEGG" id="lpd:AYR62_14970"/>
<keyword evidence="2" id="KW-1185">Reference proteome</keyword>
<dbReference type="STRING" id="240427.AYR62_14970"/>
<proteinExistence type="predicted"/>
<name>A0A1B2IXF6_9LACO</name>
<organism evidence="1 2">
    <name type="scientific">Secundilactobacillus paracollinoides</name>
    <dbReference type="NCBI Taxonomy" id="240427"/>
    <lineage>
        <taxon>Bacteria</taxon>
        <taxon>Bacillati</taxon>
        <taxon>Bacillota</taxon>
        <taxon>Bacilli</taxon>
        <taxon>Lactobacillales</taxon>
        <taxon>Lactobacillaceae</taxon>
        <taxon>Secundilactobacillus</taxon>
    </lineage>
</organism>
<evidence type="ECO:0000313" key="1">
    <source>
        <dbReference type="EMBL" id="ANZ66721.1"/>
    </source>
</evidence>
<dbReference type="Proteomes" id="UP000093267">
    <property type="component" value="Chromosome"/>
</dbReference>
<protein>
    <submittedName>
        <fullName evidence="1">Uncharacterized protein</fullName>
    </submittedName>
</protein>
<evidence type="ECO:0000313" key="2">
    <source>
        <dbReference type="Proteomes" id="UP000093267"/>
    </source>
</evidence>
<dbReference type="AlphaFoldDB" id="A0A1B2IXF6"/>
<dbReference type="EMBL" id="CP014924">
    <property type="protein sequence ID" value="ANZ66721.1"/>
    <property type="molecule type" value="Genomic_DNA"/>
</dbReference>
<reference evidence="1 2" key="1">
    <citation type="submission" date="2016-03" db="EMBL/GenBank/DDBJ databases">
        <title>Pediococcus and Lactobacillus from brewery environment - whole genome sequencing and assembly.</title>
        <authorList>
            <person name="Behr J."/>
            <person name="Geissler A.J."/>
            <person name="Vogel R.F."/>
        </authorList>
    </citation>
    <scope>NUCLEOTIDE SEQUENCE [LARGE SCALE GENOMIC DNA]</scope>
    <source>
        <strain evidence="1 2">TMW 1.1995</strain>
    </source>
</reference>
<sequence>MSDFNSVSMPLRSTARPCRLRWGRFGAIEFLIRNSRISYVEDPLESRTAEIELASSRATTAECQIAQCNGLSNLPVFNTSTYKVYKIIKLQFDNSFRFSSGTNFDIIEGRLNQKEGMHLAREILEH</sequence>